<evidence type="ECO:0000256" key="1">
    <source>
        <dbReference type="ARBA" id="ARBA00022729"/>
    </source>
</evidence>
<dbReference type="Gene3D" id="3.30.1450.10">
    <property type="match status" value="1"/>
</dbReference>
<feature type="signal peptide" evidence="2">
    <location>
        <begin position="1"/>
        <end position="24"/>
    </location>
</feature>
<keyword evidence="4" id="KW-1185">Reference proteome</keyword>
<evidence type="ECO:0000313" key="4">
    <source>
        <dbReference type="Proteomes" id="UP000778523"/>
    </source>
</evidence>
<gene>
    <name evidence="3" type="ORF">HJ583_013805</name>
</gene>
<dbReference type="PROSITE" id="PS51257">
    <property type="entry name" value="PROKAR_LIPOPROTEIN"/>
    <property type="match status" value="1"/>
</dbReference>
<evidence type="ECO:0000256" key="2">
    <source>
        <dbReference type="SAM" id="SignalP"/>
    </source>
</evidence>
<feature type="chain" id="PRO_5045382526" evidence="2">
    <location>
        <begin position="25"/>
        <end position="84"/>
    </location>
</feature>
<dbReference type="EMBL" id="JABCSC020000003">
    <property type="protein sequence ID" value="NSL56109.1"/>
    <property type="molecule type" value="Genomic_DNA"/>
</dbReference>
<name>A0ABX2IN49_9RHOO</name>
<dbReference type="Proteomes" id="UP000778523">
    <property type="component" value="Unassembled WGS sequence"/>
</dbReference>
<organism evidence="3 4">
    <name type="scientific">Uliginosibacterium aquaticum</name>
    <dbReference type="NCBI Taxonomy" id="2731212"/>
    <lineage>
        <taxon>Bacteria</taxon>
        <taxon>Pseudomonadati</taxon>
        <taxon>Pseudomonadota</taxon>
        <taxon>Betaproteobacteria</taxon>
        <taxon>Rhodocyclales</taxon>
        <taxon>Zoogloeaceae</taxon>
        <taxon>Uliginosibacterium</taxon>
    </lineage>
</organism>
<reference evidence="3 4" key="1">
    <citation type="submission" date="2020-06" db="EMBL/GenBank/DDBJ databases">
        <title>Draft genome of Uliginosibacterium sp. IMCC34675.</title>
        <authorList>
            <person name="Song J."/>
        </authorList>
    </citation>
    <scope>NUCLEOTIDE SEQUENCE [LARGE SCALE GENOMIC DNA]</scope>
    <source>
        <strain evidence="3 4">IMCC34675</strain>
    </source>
</reference>
<evidence type="ECO:0000313" key="3">
    <source>
        <dbReference type="EMBL" id="NSL56109.1"/>
    </source>
</evidence>
<sequence>MNMNRTLCLLGAILLLAACSKITADNYAKLHAGMSLAEISAILGQPGQCSEVLLLKQCRWGDDKHYIAVSFAADAAVSLSGQGL</sequence>
<dbReference type="InterPro" id="IPR037873">
    <property type="entry name" value="BamE-like"/>
</dbReference>
<comment type="caution">
    <text evidence="3">The sequence shown here is derived from an EMBL/GenBank/DDBJ whole genome shotgun (WGS) entry which is preliminary data.</text>
</comment>
<protein>
    <submittedName>
        <fullName evidence="3">Lipoprotein</fullName>
    </submittedName>
</protein>
<keyword evidence="1 2" id="KW-0732">Signal</keyword>
<proteinExistence type="predicted"/>
<accession>A0ABX2IN49</accession>
<keyword evidence="3" id="KW-0449">Lipoprotein</keyword>